<dbReference type="InterPro" id="IPR050855">
    <property type="entry name" value="NDM-1-like"/>
</dbReference>
<feature type="domain" description="Metallo-beta-lactamase" evidence="1">
    <location>
        <begin position="21"/>
        <end position="214"/>
    </location>
</feature>
<dbReference type="PANTHER" id="PTHR42951">
    <property type="entry name" value="METALLO-BETA-LACTAMASE DOMAIN-CONTAINING"/>
    <property type="match status" value="1"/>
</dbReference>
<dbReference type="EMBL" id="JAOQKC010000018">
    <property type="protein sequence ID" value="MCU6697707.1"/>
    <property type="molecule type" value="Genomic_DNA"/>
</dbReference>
<dbReference type="Pfam" id="PF00753">
    <property type="entry name" value="Lactamase_B"/>
    <property type="match status" value="1"/>
</dbReference>
<organism evidence="2 3">
    <name type="scientific">Laedolimicola ammoniilytica</name>
    <dbReference type="NCBI Taxonomy" id="2981771"/>
    <lineage>
        <taxon>Bacteria</taxon>
        <taxon>Bacillati</taxon>
        <taxon>Bacillota</taxon>
        <taxon>Clostridia</taxon>
        <taxon>Lachnospirales</taxon>
        <taxon>Lachnospiraceae</taxon>
        <taxon>Laedolimicola</taxon>
    </lineage>
</organism>
<name>A0ABT2RZX0_9FIRM</name>
<evidence type="ECO:0000313" key="2">
    <source>
        <dbReference type="EMBL" id="MCU6697707.1"/>
    </source>
</evidence>
<dbReference type="Gene3D" id="3.60.15.10">
    <property type="entry name" value="Ribonuclease Z/Hydroxyacylglutathione hydrolase-like"/>
    <property type="match status" value="1"/>
</dbReference>
<comment type="caution">
    <text evidence="2">The sequence shown here is derived from an EMBL/GenBank/DDBJ whole genome shotgun (WGS) entry which is preliminary data.</text>
</comment>
<dbReference type="InterPro" id="IPR036866">
    <property type="entry name" value="RibonucZ/Hydroxyglut_hydro"/>
</dbReference>
<dbReference type="InterPro" id="IPR001279">
    <property type="entry name" value="Metallo-B-lactamas"/>
</dbReference>
<dbReference type="RefSeq" id="WP_158364334.1">
    <property type="nucleotide sequence ID" value="NZ_JAOQKC010000018.1"/>
</dbReference>
<keyword evidence="3" id="KW-1185">Reference proteome</keyword>
<dbReference type="SMART" id="SM00849">
    <property type="entry name" value="Lactamase_B"/>
    <property type="match status" value="1"/>
</dbReference>
<dbReference type="SUPFAM" id="SSF56281">
    <property type="entry name" value="Metallo-hydrolase/oxidoreductase"/>
    <property type="match status" value="1"/>
</dbReference>
<evidence type="ECO:0000259" key="1">
    <source>
        <dbReference type="SMART" id="SM00849"/>
    </source>
</evidence>
<reference evidence="2 3" key="1">
    <citation type="journal article" date="2021" name="ISME Commun">
        <title>Automated analysis of genomic sequences facilitates high-throughput and comprehensive description of bacteria.</title>
        <authorList>
            <person name="Hitch T.C.A."/>
        </authorList>
    </citation>
    <scope>NUCLEOTIDE SEQUENCE [LARGE SCALE GENOMIC DNA]</scope>
    <source>
        <strain evidence="2 3">Sanger_04</strain>
    </source>
</reference>
<sequence length="242" mass="27606">MRKVKITEHLFQISGVQYGTNSNIYAIQTEEGLVLIDCGYQEEQWKKMLSCMEKWNLDPMNIKTVFLTHSHFDHAGNVWRMNQLGADVLASAEDAEKIEHGNPEMEQLFGSPWKCGRITRTIREGDSFTFGGQVEINVLETPGHSKGSLSFLISVDGIRALCTGDLFFVKPWPPEDKVDVELGYMGGWDFDMKAYQNSLRRLRNVKADIFLPGHYYFYRGADVHSLFEMACEKEERGKHVGA</sequence>
<protein>
    <submittedName>
        <fullName evidence="2">MBL fold metallo-hydrolase</fullName>
    </submittedName>
</protein>
<evidence type="ECO:0000313" key="3">
    <source>
        <dbReference type="Proteomes" id="UP001652461"/>
    </source>
</evidence>
<dbReference type="Proteomes" id="UP001652461">
    <property type="component" value="Unassembled WGS sequence"/>
</dbReference>
<accession>A0ABT2RZX0</accession>
<gene>
    <name evidence="2" type="ORF">OCV63_12505</name>
</gene>
<proteinExistence type="predicted"/>